<dbReference type="Pfam" id="PF01535">
    <property type="entry name" value="PPR"/>
    <property type="match status" value="1"/>
</dbReference>
<keyword evidence="1" id="KW-0677">Repeat</keyword>
<dbReference type="AlphaFoldDB" id="A0A8T2RJF0"/>
<proteinExistence type="predicted"/>
<dbReference type="InterPro" id="IPR011990">
    <property type="entry name" value="TPR-like_helical_dom_sf"/>
</dbReference>
<protein>
    <recommendedName>
        <fullName evidence="5">Pentatricopeptide repeat-containing protein</fullName>
    </recommendedName>
</protein>
<feature type="repeat" description="PPR" evidence="2">
    <location>
        <begin position="416"/>
        <end position="450"/>
    </location>
</feature>
<evidence type="ECO:0000313" key="3">
    <source>
        <dbReference type="EMBL" id="KAH7295954.1"/>
    </source>
</evidence>
<dbReference type="EMBL" id="CM035431">
    <property type="protein sequence ID" value="KAH7295956.1"/>
    <property type="molecule type" value="Genomic_DNA"/>
</dbReference>
<keyword evidence="4" id="KW-1185">Reference proteome</keyword>
<dbReference type="Proteomes" id="UP000825935">
    <property type="component" value="Chromosome 26"/>
</dbReference>
<dbReference type="InterPro" id="IPR046960">
    <property type="entry name" value="PPR_At4g14850-like_plant"/>
</dbReference>
<dbReference type="Pfam" id="PF13041">
    <property type="entry name" value="PPR_2"/>
    <property type="match status" value="2"/>
</dbReference>
<evidence type="ECO:0000256" key="2">
    <source>
        <dbReference type="PROSITE-ProRule" id="PRU00708"/>
    </source>
</evidence>
<sequence length="532" mass="59172">MHHIPKEDVRHILWSSLPRLSPLIHVKRSKGDPSVPSFLLDLIGKSCELEDSIIEKKPIRIFQPQSESRPVKVICDSGDLSLVKDVCDACQKGLFAEALRILDLYEKKDMNLEDAFHAILSECTNKKDLQAGRKVHSCVIRKGFQQNGFVARHLIKMFAMCGSLPEANHVFNNFLVPDTFTWSAIISAHAYLGDGKQALDLYRQMLKANVPPAAHTYMAVLKACSSIGSLQLGKIIHGDLAMEICSNNLHVHTMLIVMYAMCRSIADAWNVFNGIPQKDIIMCNVMMLICINSGDNIHALQILGTLHSKYCDSTNVVALILGVKACLQMKDKDSGKLLHSLITEHGLELNPYACSALMAMYIACGNLDETCNLFERLPRRTTVTWTFMIAIFSELNDYVTALKYFNRMQLEGIRPNDVTYLSILSACSHSGLLFEGLHHFSLMNEHGVSPLLAHYNCIIDLLARLGHVVEAEDLLHAMPFKPDAIGCTALLSHHRIQGNVSGGTSSLVLSKDLDLIDASCLVMSQLYKNADW</sequence>
<dbReference type="Gene3D" id="1.25.40.10">
    <property type="entry name" value="Tetratricopeptide repeat domain"/>
    <property type="match status" value="3"/>
</dbReference>
<evidence type="ECO:0008006" key="5">
    <source>
        <dbReference type="Google" id="ProtNLM"/>
    </source>
</evidence>
<dbReference type="EMBL" id="CM035431">
    <property type="protein sequence ID" value="KAH7295955.1"/>
    <property type="molecule type" value="Genomic_DNA"/>
</dbReference>
<dbReference type="InterPro" id="IPR002885">
    <property type="entry name" value="PPR_rpt"/>
</dbReference>
<organism evidence="3 4">
    <name type="scientific">Ceratopteris richardii</name>
    <name type="common">Triangle waterfern</name>
    <dbReference type="NCBI Taxonomy" id="49495"/>
    <lineage>
        <taxon>Eukaryota</taxon>
        <taxon>Viridiplantae</taxon>
        <taxon>Streptophyta</taxon>
        <taxon>Embryophyta</taxon>
        <taxon>Tracheophyta</taxon>
        <taxon>Polypodiopsida</taxon>
        <taxon>Polypodiidae</taxon>
        <taxon>Polypodiales</taxon>
        <taxon>Pteridineae</taxon>
        <taxon>Pteridaceae</taxon>
        <taxon>Parkerioideae</taxon>
        <taxon>Ceratopteris</taxon>
    </lineage>
</organism>
<feature type="repeat" description="PPR" evidence="2">
    <location>
        <begin position="381"/>
        <end position="415"/>
    </location>
</feature>
<feature type="repeat" description="PPR" evidence="2">
    <location>
        <begin position="178"/>
        <end position="212"/>
    </location>
</feature>
<dbReference type="GO" id="GO:0048731">
    <property type="term" value="P:system development"/>
    <property type="evidence" value="ECO:0007669"/>
    <property type="project" value="UniProtKB-ARBA"/>
</dbReference>
<evidence type="ECO:0000313" key="4">
    <source>
        <dbReference type="Proteomes" id="UP000825935"/>
    </source>
</evidence>
<dbReference type="OrthoDB" id="185373at2759"/>
<comment type="caution">
    <text evidence="3">The sequence shown here is derived from an EMBL/GenBank/DDBJ whole genome shotgun (WGS) entry which is preliminary data.</text>
</comment>
<dbReference type="PANTHER" id="PTHR47926">
    <property type="entry name" value="PENTATRICOPEPTIDE REPEAT-CONTAINING PROTEIN"/>
    <property type="match status" value="1"/>
</dbReference>
<accession>A0A8T2RJF0</accession>
<dbReference type="EMBL" id="CM035431">
    <property type="protein sequence ID" value="KAH7295954.1"/>
    <property type="molecule type" value="Genomic_DNA"/>
</dbReference>
<evidence type="ECO:0000256" key="1">
    <source>
        <dbReference type="ARBA" id="ARBA00022737"/>
    </source>
</evidence>
<dbReference type="PANTHER" id="PTHR47926:SF533">
    <property type="entry name" value="DYW DOMAIN-CONTAINING PROTEIN"/>
    <property type="match status" value="1"/>
</dbReference>
<dbReference type="GO" id="GO:0009451">
    <property type="term" value="P:RNA modification"/>
    <property type="evidence" value="ECO:0007669"/>
    <property type="project" value="InterPro"/>
</dbReference>
<gene>
    <name evidence="3" type="ORF">KP509_26G001100</name>
</gene>
<dbReference type="FunFam" id="1.25.40.10:FF:000158">
    <property type="entry name" value="pentatricopeptide repeat-containing protein At2g33680"/>
    <property type="match status" value="1"/>
</dbReference>
<dbReference type="PROSITE" id="PS51375">
    <property type="entry name" value="PPR"/>
    <property type="match status" value="3"/>
</dbReference>
<name>A0A8T2RJF0_CERRI</name>
<dbReference type="GO" id="GO:0003723">
    <property type="term" value="F:RNA binding"/>
    <property type="evidence" value="ECO:0007669"/>
    <property type="project" value="InterPro"/>
</dbReference>
<dbReference type="NCBIfam" id="TIGR00756">
    <property type="entry name" value="PPR"/>
    <property type="match status" value="3"/>
</dbReference>
<reference evidence="3" key="1">
    <citation type="submission" date="2021-08" db="EMBL/GenBank/DDBJ databases">
        <title>WGS assembly of Ceratopteris richardii.</title>
        <authorList>
            <person name="Marchant D.B."/>
            <person name="Chen G."/>
            <person name="Jenkins J."/>
            <person name="Shu S."/>
            <person name="Leebens-Mack J."/>
            <person name="Grimwood J."/>
            <person name="Schmutz J."/>
            <person name="Soltis P."/>
            <person name="Soltis D."/>
            <person name="Chen Z.-H."/>
        </authorList>
    </citation>
    <scope>NUCLEOTIDE SEQUENCE</scope>
    <source>
        <strain evidence="3">Whitten #5841</strain>
        <tissue evidence="3">Leaf</tissue>
    </source>
</reference>